<name>A0A1J1I0Z6_9DIPT</name>
<keyword evidence="1" id="KW-0175">Coiled coil</keyword>
<accession>A0A1J1I0Z6</accession>
<sequence length="77" mass="8681">MEKAHTRKEELKGKRQTALDNIELAKNSLEYSCNFTISDGVCYLKGRALQLLSNNNSSPNGEEFECILMNFLHCAKA</sequence>
<evidence type="ECO:0000313" key="2">
    <source>
        <dbReference type="EMBL" id="CRK93875.1"/>
    </source>
</evidence>
<dbReference type="EMBL" id="CVRI01000038">
    <property type="protein sequence ID" value="CRK93875.1"/>
    <property type="molecule type" value="Genomic_DNA"/>
</dbReference>
<evidence type="ECO:0000313" key="3">
    <source>
        <dbReference type="Proteomes" id="UP000183832"/>
    </source>
</evidence>
<feature type="coiled-coil region" evidence="1">
    <location>
        <begin position="1"/>
        <end position="28"/>
    </location>
</feature>
<dbReference type="Proteomes" id="UP000183832">
    <property type="component" value="Unassembled WGS sequence"/>
</dbReference>
<proteinExistence type="predicted"/>
<gene>
    <name evidence="2" type="ORF">CLUMA_CG007402</name>
</gene>
<keyword evidence="3" id="KW-1185">Reference proteome</keyword>
<organism evidence="2 3">
    <name type="scientific">Clunio marinus</name>
    <dbReference type="NCBI Taxonomy" id="568069"/>
    <lineage>
        <taxon>Eukaryota</taxon>
        <taxon>Metazoa</taxon>
        <taxon>Ecdysozoa</taxon>
        <taxon>Arthropoda</taxon>
        <taxon>Hexapoda</taxon>
        <taxon>Insecta</taxon>
        <taxon>Pterygota</taxon>
        <taxon>Neoptera</taxon>
        <taxon>Endopterygota</taxon>
        <taxon>Diptera</taxon>
        <taxon>Nematocera</taxon>
        <taxon>Chironomoidea</taxon>
        <taxon>Chironomidae</taxon>
        <taxon>Clunio</taxon>
    </lineage>
</organism>
<dbReference type="AlphaFoldDB" id="A0A1J1I0Z6"/>
<evidence type="ECO:0000256" key="1">
    <source>
        <dbReference type="SAM" id="Coils"/>
    </source>
</evidence>
<reference evidence="2 3" key="1">
    <citation type="submission" date="2015-04" db="EMBL/GenBank/DDBJ databases">
        <authorList>
            <person name="Syromyatnikov M.Y."/>
            <person name="Popov V.N."/>
        </authorList>
    </citation>
    <scope>NUCLEOTIDE SEQUENCE [LARGE SCALE GENOMIC DNA]</scope>
</reference>
<protein>
    <submittedName>
        <fullName evidence="2">CLUMA_CG007402, isoform A</fullName>
    </submittedName>
</protein>